<reference evidence="1" key="1">
    <citation type="submission" date="2019-03" db="EMBL/GenBank/DDBJ databases">
        <title>Candidatus Syntrophosphaera thermopropionivorans: a novel player in syntrophic propionate oxidation during anaerobic digestion.</title>
        <authorList>
            <person name="Dyksma S."/>
        </authorList>
    </citation>
    <scope>NUCLEOTIDE SEQUENCE</scope>
    <source>
        <strain evidence="1">W5</strain>
    </source>
</reference>
<proteinExistence type="predicted"/>
<dbReference type="EC" id="2.6.1.52" evidence="1"/>
<keyword evidence="1" id="KW-0032">Aminotransferase</keyword>
<evidence type="ECO:0000313" key="1">
    <source>
        <dbReference type="EMBL" id="TDF72876.1"/>
    </source>
</evidence>
<name>A0AC61QIS3_9BACT</name>
<keyword evidence="1" id="KW-0808">Transferase</keyword>
<organism evidence="1 2">
    <name type="scientific">Candidatus Syntrophosphaera thermopropionivorans</name>
    <dbReference type="NCBI Taxonomy" id="2593015"/>
    <lineage>
        <taxon>Bacteria</taxon>
        <taxon>Pseudomonadati</taxon>
        <taxon>Candidatus Cloacimonadota</taxon>
        <taxon>Candidatus Cloacimonadia</taxon>
        <taxon>Candidatus Cloacimonadales</taxon>
        <taxon>Candidatus Cloacimonadaceae</taxon>
        <taxon>Candidatus Syntrophosphaera</taxon>
    </lineage>
</organism>
<protein>
    <submittedName>
        <fullName evidence="1">3-phosphoserine/phosphohydroxythreonine transaminase</fullName>
        <ecNumber evidence="1">2.6.1.52</ecNumber>
    </submittedName>
</protein>
<sequence length="361" mass="40390">MERVYNFNAGPAVLPEEVLLEAQADLFNYKGMGLSVMEMSHRSKEFQAIIDDAYARVKRIYGLGDDYEVLFLQGGASLQFLMVPLNFAVEGKEANYINTGQWSKKAIAEAKKIGKAVHIAASSEDRNFAYIPRSWQLSDNPSYLHITTNNTIFGTEWKFDPDIPEDIPLIADMSSNFMSKPIDIQKYSLVYAGAQKNVGPAGTVVVIIKKSLLEKAIPGLPTMLDYNIHAKNGSLYNTPACFIIYMVGLVLKWIENFGGLKKIAENNKLKAGYIYDTIDESNGFYRGTVDKEDRSLMNITFRLPSEELEELFVSEAKKNGMIGLKGHRDVGGCRASCYNSLPLKAAKTLSEFMKEFQRQHG</sequence>
<evidence type="ECO:0000313" key="2">
    <source>
        <dbReference type="Proteomes" id="UP000294588"/>
    </source>
</evidence>
<keyword evidence="2" id="KW-1185">Reference proteome</keyword>
<dbReference type="Proteomes" id="UP000294588">
    <property type="component" value="Unassembled WGS sequence"/>
</dbReference>
<accession>A0AC61QIS3</accession>
<comment type="caution">
    <text evidence="1">The sequence shown here is derived from an EMBL/GenBank/DDBJ whole genome shotgun (WGS) entry which is preliminary data.</text>
</comment>
<gene>
    <name evidence="1" type="primary">serC</name>
    <name evidence="1" type="ORF">E0946_04800</name>
</gene>
<dbReference type="EMBL" id="SMOG01000013">
    <property type="protein sequence ID" value="TDF72876.1"/>
    <property type="molecule type" value="Genomic_DNA"/>
</dbReference>